<dbReference type="Proteomes" id="UP000646877">
    <property type="component" value="Unassembled WGS sequence"/>
</dbReference>
<reference evidence="2 4" key="2">
    <citation type="submission" date="2023-10" db="EMBL/GenBank/DDBJ databases">
        <title>To unveil natural product biosynthetic capacity in Pseudoalteromonas.</title>
        <authorList>
            <person name="Wang J."/>
        </authorList>
    </citation>
    <scope>NUCLEOTIDE SEQUENCE [LARGE SCALE GENOMIC DNA]</scope>
    <source>
        <strain evidence="2 4">DSM 15914</strain>
    </source>
</reference>
<gene>
    <name evidence="1" type="ORF">F9Y85_22970</name>
    <name evidence="2" type="ORF">R5H13_17875</name>
</gene>
<dbReference type="RefSeq" id="WP_039493498.1">
    <property type="nucleotide sequence ID" value="NZ_CBCSDF010000026.1"/>
</dbReference>
<reference evidence="1" key="1">
    <citation type="submission" date="2019-10" db="EMBL/GenBank/DDBJ databases">
        <authorList>
            <person name="Paulsen S."/>
        </authorList>
    </citation>
    <scope>NUCLEOTIDE SEQUENCE</scope>
    <source>
        <strain evidence="1">LMG 19692</strain>
    </source>
</reference>
<evidence type="ECO:0000313" key="2">
    <source>
        <dbReference type="EMBL" id="WOX28464.1"/>
    </source>
</evidence>
<dbReference type="EMBL" id="CP137578">
    <property type="protein sequence ID" value="WOX28464.1"/>
    <property type="molecule type" value="Genomic_DNA"/>
</dbReference>
<dbReference type="EMBL" id="WEIA01000024">
    <property type="protein sequence ID" value="NLR24120.1"/>
    <property type="molecule type" value="Genomic_DNA"/>
</dbReference>
<evidence type="ECO:0000313" key="3">
    <source>
        <dbReference type="Proteomes" id="UP000646877"/>
    </source>
</evidence>
<proteinExistence type="predicted"/>
<dbReference type="Proteomes" id="UP001304419">
    <property type="component" value="Chromosome 1"/>
</dbReference>
<evidence type="ECO:0000313" key="1">
    <source>
        <dbReference type="EMBL" id="NLR24120.1"/>
    </source>
</evidence>
<accession>A0A8I2HEL5</accession>
<protein>
    <submittedName>
        <fullName evidence="1">Uncharacterized protein</fullName>
    </submittedName>
</protein>
<organism evidence="1 3">
    <name type="scientific">Pseudoalteromonas maricaloris</name>
    <dbReference type="NCBI Taxonomy" id="184924"/>
    <lineage>
        <taxon>Bacteria</taxon>
        <taxon>Pseudomonadati</taxon>
        <taxon>Pseudomonadota</taxon>
        <taxon>Gammaproteobacteria</taxon>
        <taxon>Alteromonadales</taxon>
        <taxon>Pseudoalteromonadaceae</taxon>
        <taxon>Pseudoalteromonas</taxon>
    </lineage>
</organism>
<name>A0A8I2HEL5_9GAMM</name>
<dbReference type="AlphaFoldDB" id="A0A8I2HEL5"/>
<keyword evidence="4" id="KW-1185">Reference proteome</keyword>
<sequence>MSTPTLLEYTVTPKAEGNWIFSNDDKPVELKLAQGESAVLTYKLVTDEAGWSFAENGTFFTEAQDNFNYNLISTLKDEFTVEVKIEALNVANTLSEDDIKALSANPDARVVTLVENNNSNIEFRLVAQCNSANGVVRYFSQDPRVIIDNPDVPG</sequence>
<evidence type="ECO:0000313" key="4">
    <source>
        <dbReference type="Proteomes" id="UP001304419"/>
    </source>
</evidence>